<gene>
    <name evidence="1" type="ORF">SDC9_168771</name>
</gene>
<protein>
    <recommendedName>
        <fullName evidence="2">DRTGG domain-containing protein</fullName>
    </recommendedName>
</protein>
<dbReference type="Gene3D" id="3.40.1390.20">
    <property type="entry name" value="HprK N-terminal domain-like"/>
    <property type="match status" value="1"/>
</dbReference>
<dbReference type="SUPFAM" id="SSF75138">
    <property type="entry name" value="HprK N-terminal domain-like"/>
    <property type="match status" value="1"/>
</dbReference>
<sequence length="110" mass="12105">MKVSELVEKSGWKNCSTNESLDKEIQGVYVGDLLSWVMGRGQPDEAWITVQSHLNIISVAVLREFSCIIIADCVEIPEEVINKAKEENIALISASGTAFDCAKKCIEFGL</sequence>
<name>A0A645G5Y9_9ZZZZ</name>
<comment type="caution">
    <text evidence="1">The sequence shown here is derived from an EMBL/GenBank/DDBJ whole genome shotgun (WGS) entry which is preliminary data.</text>
</comment>
<evidence type="ECO:0000313" key="1">
    <source>
        <dbReference type="EMBL" id="MPN21392.1"/>
    </source>
</evidence>
<accession>A0A645G5Y9</accession>
<dbReference type="EMBL" id="VSSQ01069366">
    <property type="protein sequence ID" value="MPN21392.1"/>
    <property type="molecule type" value="Genomic_DNA"/>
</dbReference>
<dbReference type="AlphaFoldDB" id="A0A645G5Y9"/>
<evidence type="ECO:0008006" key="2">
    <source>
        <dbReference type="Google" id="ProtNLM"/>
    </source>
</evidence>
<proteinExistence type="predicted"/>
<dbReference type="InterPro" id="IPR028979">
    <property type="entry name" value="Ser_kin/Pase_Hpr-like_N_sf"/>
</dbReference>
<reference evidence="1" key="1">
    <citation type="submission" date="2019-08" db="EMBL/GenBank/DDBJ databases">
        <authorList>
            <person name="Kucharzyk K."/>
            <person name="Murdoch R.W."/>
            <person name="Higgins S."/>
            <person name="Loffler F."/>
        </authorList>
    </citation>
    <scope>NUCLEOTIDE SEQUENCE</scope>
</reference>
<organism evidence="1">
    <name type="scientific">bioreactor metagenome</name>
    <dbReference type="NCBI Taxonomy" id="1076179"/>
    <lineage>
        <taxon>unclassified sequences</taxon>
        <taxon>metagenomes</taxon>
        <taxon>ecological metagenomes</taxon>
    </lineage>
</organism>